<gene>
    <name evidence="2" type="ORF">XNOV1_A007539</name>
</gene>
<accession>A0AAV1GT01</accession>
<keyword evidence="1" id="KW-1133">Transmembrane helix</keyword>
<name>A0AAV1GT01_XYRNO</name>
<keyword evidence="3" id="KW-1185">Reference proteome</keyword>
<organism evidence="2 3">
    <name type="scientific">Xyrichtys novacula</name>
    <name type="common">Pearly razorfish</name>
    <name type="synonym">Hemipteronotus novacula</name>
    <dbReference type="NCBI Taxonomy" id="13765"/>
    <lineage>
        <taxon>Eukaryota</taxon>
        <taxon>Metazoa</taxon>
        <taxon>Chordata</taxon>
        <taxon>Craniata</taxon>
        <taxon>Vertebrata</taxon>
        <taxon>Euteleostomi</taxon>
        <taxon>Actinopterygii</taxon>
        <taxon>Neopterygii</taxon>
        <taxon>Teleostei</taxon>
        <taxon>Neoteleostei</taxon>
        <taxon>Acanthomorphata</taxon>
        <taxon>Eupercaria</taxon>
        <taxon>Labriformes</taxon>
        <taxon>Labridae</taxon>
        <taxon>Xyrichtys</taxon>
    </lineage>
</organism>
<keyword evidence="1 2" id="KW-0812">Transmembrane</keyword>
<dbReference type="Proteomes" id="UP001178508">
    <property type="component" value="Chromosome 16"/>
</dbReference>
<feature type="transmembrane region" description="Helical" evidence="1">
    <location>
        <begin position="99"/>
        <end position="125"/>
    </location>
</feature>
<evidence type="ECO:0000256" key="1">
    <source>
        <dbReference type="SAM" id="Phobius"/>
    </source>
</evidence>
<reference evidence="2" key="1">
    <citation type="submission" date="2023-08" db="EMBL/GenBank/DDBJ databases">
        <authorList>
            <person name="Alioto T."/>
            <person name="Alioto T."/>
            <person name="Gomez Garrido J."/>
        </authorList>
    </citation>
    <scope>NUCLEOTIDE SEQUENCE</scope>
</reference>
<sequence length="129" mass="13696">MSDSPQTCITVDEELPLNVVAGSGDTPNNDSSHQVITCTGPCPASSSCCRDQNHRKLAICSIICGFSCIGIKALINSVKAEKTDNPVVAAKHLQRAKKLGIISIVTWVAFLVSVPILMAVISYLLTLID</sequence>
<protein>
    <submittedName>
        <fullName evidence="2">Transmembrane protein 265-like</fullName>
    </submittedName>
</protein>
<dbReference type="EMBL" id="OY660879">
    <property type="protein sequence ID" value="CAJ1076331.1"/>
    <property type="molecule type" value="Genomic_DNA"/>
</dbReference>
<evidence type="ECO:0000313" key="2">
    <source>
        <dbReference type="EMBL" id="CAJ1076331.1"/>
    </source>
</evidence>
<evidence type="ECO:0000313" key="3">
    <source>
        <dbReference type="Proteomes" id="UP001178508"/>
    </source>
</evidence>
<dbReference type="AlphaFoldDB" id="A0AAV1GT01"/>
<keyword evidence="1" id="KW-0472">Membrane</keyword>
<proteinExistence type="predicted"/>